<dbReference type="Proteomes" id="UP001060085">
    <property type="component" value="Linkage Group LG07"/>
</dbReference>
<accession>A0ACB9ZYD6</accession>
<evidence type="ECO:0000313" key="1">
    <source>
        <dbReference type="EMBL" id="KAI5652863.1"/>
    </source>
</evidence>
<sequence length="406" mass="44292">MQFGFRGDDDLGAVTDRTGRVEGRTVTASSCGVRGHHSTSDISSTSAPIAPAPPIPFRTHPPTTSYHPYTSVPYDPYGYFQPPQISYDPYAHAPSLPIRMPGLDPIQHFSRTQIPLNDVSGPGLQLVSSLCIHSIEVSEDEREDDGRHDDDDNDSDDDGDDHEPLPVVEASSSGRRPATSKGKGLTGSFMSVMSKIVGSRQKRPEKSRPPTNPTQRKKSKNDGWEQTGPSDLDISDSSIGINAQDLAGVANSPRSGLSTEQRAACYVLYLLGSSLFTDKSGKNNVSSISGFAWGAATLAYLYRSLGQVSRADAKELSGCWSLLENPDRLPRGVQLPTIAPITPHVLLDMVDRELDLDDIDDTTKVSRASDMIKSVVVTWLMGNFLCIQSFYICNRKNIKHHKPETH</sequence>
<reference evidence="2" key="1">
    <citation type="journal article" date="2023" name="Nat. Plants">
        <title>Single-cell RNA sequencing provides a high-resolution roadmap for understanding the multicellular compartmentation of specialized metabolism.</title>
        <authorList>
            <person name="Sun S."/>
            <person name="Shen X."/>
            <person name="Li Y."/>
            <person name="Li Y."/>
            <person name="Wang S."/>
            <person name="Li R."/>
            <person name="Zhang H."/>
            <person name="Shen G."/>
            <person name="Guo B."/>
            <person name="Wei J."/>
            <person name="Xu J."/>
            <person name="St-Pierre B."/>
            <person name="Chen S."/>
            <person name="Sun C."/>
        </authorList>
    </citation>
    <scope>NUCLEOTIDE SEQUENCE [LARGE SCALE GENOMIC DNA]</scope>
</reference>
<dbReference type="EMBL" id="CM044707">
    <property type="protein sequence ID" value="KAI5652863.1"/>
    <property type="molecule type" value="Genomic_DNA"/>
</dbReference>
<protein>
    <submittedName>
        <fullName evidence="1">Uncharacterized protein</fullName>
    </submittedName>
</protein>
<evidence type="ECO:0000313" key="2">
    <source>
        <dbReference type="Proteomes" id="UP001060085"/>
    </source>
</evidence>
<comment type="caution">
    <text evidence="1">The sequence shown here is derived from an EMBL/GenBank/DDBJ whole genome shotgun (WGS) entry which is preliminary data.</text>
</comment>
<keyword evidence="2" id="KW-1185">Reference proteome</keyword>
<proteinExistence type="predicted"/>
<name>A0ACB9ZYD6_CATRO</name>
<gene>
    <name evidence="1" type="ORF">M9H77_30050</name>
</gene>
<organism evidence="1 2">
    <name type="scientific">Catharanthus roseus</name>
    <name type="common">Madagascar periwinkle</name>
    <name type="synonym">Vinca rosea</name>
    <dbReference type="NCBI Taxonomy" id="4058"/>
    <lineage>
        <taxon>Eukaryota</taxon>
        <taxon>Viridiplantae</taxon>
        <taxon>Streptophyta</taxon>
        <taxon>Embryophyta</taxon>
        <taxon>Tracheophyta</taxon>
        <taxon>Spermatophyta</taxon>
        <taxon>Magnoliopsida</taxon>
        <taxon>eudicotyledons</taxon>
        <taxon>Gunneridae</taxon>
        <taxon>Pentapetalae</taxon>
        <taxon>asterids</taxon>
        <taxon>lamiids</taxon>
        <taxon>Gentianales</taxon>
        <taxon>Apocynaceae</taxon>
        <taxon>Rauvolfioideae</taxon>
        <taxon>Vinceae</taxon>
        <taxon>Catharanthinae</taxon>
        <taxon>Catharanthus</taxon>
    </lineage>
</organism>